<evidence type="ECO:0000313" key="3">
    <source>
        <dbReference type="Proteomes" id="UP000260680"/>
    </source>
</evidence>
<gene>
    <name evidence="2" type="ORF">DS742_04530</name>
</gene>
<comment type="caution">
    <text evidence="2">The sequence shown here is derived from an EMBL/GenBank/DDBJ whole genome shotgun (WGS) entry which is preliminary data.</text>
</comment>
<dbReference type="Gene3D" id="2.40.50.1020">
    <property type="entry name" value="LytTr DNA-binding domain"/>
    <property type="match status" value="1"/>
</dbReference>
<dbReference type="RefSeq" id="WP_117415816.1">
    <property type="nucleotide sequence ID" value="NZ_QOHO01000013.1"/>
</dbReference>
<dbReference type="AlphaFoldDB" id="A0A3E2NH52"/>
<dbReference type="OrthoDB" id="1908879at2"/>
<evidence type="ECO:0000259" key="1">
    <source>
        <dbReference type="PROSITE" id="PS50930"/>
    </source>
</evidence>
<dbReference type="PROSITE" id="PS50930">
    <property type="entry name" value="HTH_LYTTR"/>
    <property type="match status" value="1"/>
</dbReference>
<sequence length="170" mass="20086">MKIAFFINEKLQMEAKKTKEWKSLNLIMERMGSDLIVLYPKGEDNPLLPFHKKLSDLGNLKYAAIFNGKPFVFNMGEILYLESYYRKTSVMLKDGSMRIKARLNEEEQRLPKECFIRISRHNIVNMQHVRSVKGDEIEMVNGDVLYISHNRRKEFGKGYREFLKLNHILV</sequence>
<dbReference type="PANTHER" id="PTHR37299:SF1">
    <property type="entry name" value="STAGE 0 SPORULATION PROTEIN A HOMOLOG"/>
    <property type="match status" value="1"/>
</dbReference>
<protein>
    <submittedName>
        <fullName evidence="2">LytTR family transcriptional regulator</fullName>
    </submittedName>
</protein>
<accession>A0A3E2NH52</accession>
<name>A0A3E2NH52_9FIRM</name>
<dbReference type="EMBL" id="QOHO01000013">
    <property type="protein sequence ID" value="RFZ80231.1"/>
    <property type="molecule type" value="Genomic_DNA"/>
</dbReference>
<reference evidence="2 3" key="1">
    <citation type="submission" date="2018-07" db="EMBL/GenBank/DDBJ databases">
        <title>New species, Clostridium PI-S10-A1B.</title>
        <authorList>
            <person name="Krishna G."/>
            <person name="Summeta K."/>
            <person name="Shikha S."/>
            <person name="Prabhu P.B."/>
            <person name="Suresh K."/>
        </authorList>
    </citation>
    <scope>NUCLEOTIDE SEQUENCE [LARGE SCALE GENOMIC DNA]</scope>
    <source>
        <strain evidence="2 3">PI-S10-A1B</strain>
    </source>
</reference>
<dbReference type="Proteomes" id="UP000260680">
    <property type="component" value="Unassembled WGS sequence"/>
</dbReference>
<dbReference type="SMART" id="SM00850">
    <property type="entry name" value="LytTR"/>
    <property type="match status" value="1"/>
</dbReference>
<feature type="domain" description="HTH LytTR-type" evidence="1">
    <location>
        <begin position="67"/>
        <end position="161"/>
    </location>
</feature>
<dbReference type="Pfam" id="PF04397">
    <property type="entry name" value="LytTR"/>
    <property type="match status" value="1"/>
</dbReference>
<dbReference type="GO" id="GO:0000156">
    <property type="term" value="F:phosphorelay response regulator activity"/>
    <property type="evidence" value="ECO:0007669"/>
    <property type="project" value="InterPro"/>
</dbReference>
<evidence type="ECO:0000313" key="2">
    <source>
        <dbReference type="EMBL" id="RFZ80231.1"/>
    </source>
</evidence>
<proteinExistence type="predicted"/>
<dbReference type="InterPro" id="IPR046947">
    <property type="entry name" value="LytR-like"/>
</dbReference>
<dbReference type="PANTHER" id="PTHR37299">
    <property type="entry name" value="TRANSCRIPTIONAL REGULATOR-RELATED"/>
    <property type="match status" value="1"/>
</dbReference>
<organism evidence="2 3">
    <name type="scientific">Lacrimispora amygdalina</name>
    <dbReference type="NCBI Taxonomy" id="253257"/>
    <lineage>
        <taxon>Bacteria</taxon>
        <taxon>Bacillati</taxon>
        <taxon>Bacillota</taxon>
        <taxon>Clostridia</taxon>
        <taxon>Lachnospirales</taxon>
        <taxon>Lachnospiraceae</taxon>
        <taxon>Lacrimispora</taxon>
    </lineage>
</organism>
<dbReference type="GO" id="GO:0003677">
    <property type="term" value="F:DNA binding"/>
    <property type="evidence" value="ECO:0007669"/>
    <property type="project" value="InterPro"/>
</dbReference>
<dbReference type="InterPro" id="IPR007492">
    <property type="entry name" value="LytTR_DNA-bd_dom"/>
</dbReference>